<feature type="domain" description="FCP1 homology" evidence="3">
    <location>
        <begin position="136"/>
        <end position="279"/>
    </location>
</feature>
<evidence type="ECO:0000313" key="4">
    <source>
        <dbReference type="EMBL" id="KAK9763365.1"/>
    </source>
</evidence>
<sequence length="417" mass="47732">MFLRRFPSVISRTRLAAAKYTTQAPKGGNSIAQEILEQKVGNPTSKNLKSKKPSKPKGSEKGWSIGLGIAAGVLTFSGGVFGYLGRPYEQEDENQKLGESLLDGYKRRAEERVNSTVQYFSEPAWEQLLPDPLPAPYQRPYTLVINLDETLIHSTWDMEHGWRVAKRPGVDYFLAYLSQFYEIIVFTSQNSMNAMPILDKLDPYQYIMYRLYREATRYIDGDYVKDISRLNRDPSKVIIMDSNPKAYSLQPENAVAVKPWKGESEDDYLLSMIPFLESLVLMDIPDVRPVCQNYYGKDIPEEFSEWEKQMKEQIRLQWVEQNQNKKKGLASLLGGGGQHEQGPVWYLEEQRKQLHQTFSQEHGAMQEAAKEQLKMIQEEQAKQVQDMKLTVWQLVTQGPPVPGQPNPAEDAPSSQQQ</sequence>
<keyword evidence="5" id="KW-1185">Reference proteome</keyword>
<dbReference type="Gene3D" id="3.40.50.1000">
    <property type="entry name" value="HAD superfamily/HAD-like"/>
    <property type="match status" value="1"/>
</dbReference>
<feature type="region of interest" description="Disordered" evidence="2">
    <location>
        <begin position="39"/>
        <end position="60"/>
    </location>
</feature>
<keyword evidence="1" id="KW-0496">Mitochondrion</keyword>
<keyword evidence="1" id="KW-0653">Protein transport</keyword>
<protein>
    <recommendedName>
        <fullName evidence="1">Mitochondrial import inner membrane translocase subunit TIM50</fullName>
    </recommendedName>
</protein>
<keyword evidence="1" id="KW-0813">Transport</keyword>
<comment type="similarity">
    <text evidence="1">Belongs to the TIM50 family.</text>
</comment>
<keyword evidence="1" id="KW-0809">Transit peptide</keyword>
<comment type="function">
    <text evidence="1">Essential component of the TIM23 complex, a complex that mediates the translocation of transit peptide-containing proteins across the mitochondrial inner membrane.</text>
</comment>
<dbReference type="PROSITE" id="PS50969">
    <property type="entry name" value="FCP1"/>
    <property type="match status" value="1"/>
</dbReference>
<dbReference type="SUPFAM" id="SSF56784">
    <property type="entry name" value="HAD-like"/>
    <property type="match status" value="1"/>
</dbReference>
<gene>
    <name evidence="4" type="primary">TIM50_2</name>
    <name evidence="4" type="ORF">K7432_010011</name>
</gene>
<dbReference type="InterPro" id="IPR023214">
    <property type="entry name" value="HAD_sf"/>
</dbReference>
<dbReference type="EMBL" id="JASJQH010000658">
    <property type="protein sequence ID" value="KAK9763365.1"/>
    <property type="molecule type" value="Genomic_DNA"/>
</dbReference>
<dbReference type="InterPro" id="IPR050365">
    <property type="entry name" value="TIM50"/>
</dbReference>
<dbReference type="Proteomes" id="UP001479436">
    <property type="component" value="Unassembled WGS sequence"/>
</dbReference>
<evidence type="ECO:0000256" key="2">
    <source>
        <dbReference type="SAM" id="MobiDB-lite"/>
    </source>
</evidence>
<dbReference type="InterPro" id="IPR036412">
    <property type="entry name" value="HAD-like_sf"/>
</dbReference>
<reference evidence="4 5" key="1">
    <citation type="submission" date="2023-04" db="EMBL/GenBank/DDBJ databases">
        <title>Genome of Basidiobolus ranarum AG-B5.</title>
        <authorList>
            <person name="Stajich J.E."/>
            <person name="Carter-House D."/>
            <person name="Gryganskyi A."/>
        </authorList>
    </citation>
    <scope>NUCLEOTIDE SEQUENCE [LARGE SCALE GENOMIC DNA]</scope>
    <source>
        <strain evidence="4 5">AG-B5</strain>
    </source>
</reference>
<dbReference type="CDD" id="cd07521">
    <property type="entry name" value="HAD_FCP1-like"/>
    <property type="match status" value="1"/>
</dbReference>
<dbReference type="SMART" id="SM00577">
    <property type="entry name" value="CPDc"/>
    <property type="match status" value="1"/>
</dbReference>
<keyword evidence="1" id="KW-0811">Translocation</keyword>
<comment type="subunit">
    <text evidence="1">Component of the TIM23 complex.</text>
</comment>
<accession>A0ABR2WPA4</accession>
<comment type="caution">
    <text evidence="4">The sequence shown here is derived from an EMBL/GenBank/DDBJ whole genome shotgun (WGS) entry which is preliminary data.</text>
</comment>
<organism evidence="4 5">
    <name type="scientific">Basidiobolus ranarum</name>
    <dbReference type="NCBI Taxonomy" id="34480"/>
    <lineage>
        <taxon>Eukaryota</taxon>
        <taxon>Fungi</taxon>
        <taxon>Fungi incertae sedis</taxon>
        <taxon>Zoopagomycota</taxon>
        <taxon>Entomophthoromycotina</taxon>
        <taxon>Basidiobolomycetes</taxon>
        <taxon>Basidiobolales</taxon>
        <taxon>Basidiobolaceae</taxon>
        <taxon>Basidiobolus</taxon>
    </lineage>
</organism>
<dbReference type="Pfam" id="PF03031">
    <property type="entry name" value="NIF"/>
    <property type="match status" value="1"/>
</dbReference>
<evidence type="ECO:0000259" key="3">
    <source>
        <dbReference type="PROSITE" id="PS50969"/>
    </source>
</evidence>
<comment type="subcellular location">
    <subcellularLocation>
        <location evidence="1">Mitochondrion inner membrane</location>
        <topology evidence="1">Single-pass membrane protein</topology>
    </subcellularLocation>
</comment>
<feature type="region of interest" description="Disordered" evidence="2">
    <location>
        <begin position="395"/>
        <end position="417"/>
    </location>
</feature>
<dbReference type="InterPro" id="IPR004274">
    <property type="entry name" value="FCP1_dom"/>
</dbReference>
<dbReference type="PANTHER" id="PTHR12210">
    <property type="entry name" value="DULLARD PROTEIN PHOSPHATASE"/>
    <property type="match status" value="1"/>
</dbReference>
<proteinExistence type="inferred from homology"/>
<name>A0ABR2WPA4_9FUNG</name>
<evidence type="ECO:0000256" key="1">
    <source>
        <dbReference type="RuleBase" id="RU365079"/>
    </source>
</evidence>
<evidence type="ECO:0000313" key="5">
    <source>
        <dbReference type="Proteomes" id="UP001479436"/>
    </source>
</evidence>